<dbReference type="SUPFAM" id="SSF103473">
    <property type="entry name" value="MFS general substrate transporter"/>
    <property type="match status" value="1"/>
</dbReference>
<feature type="transmembrane region" description="Helical" evidence="4">
    <location>
        <begin position="238"/>
        <end position="258"/>
    </location>
</feature>
<proteinExistence type="inferred from homology"/>
<evidence type="ECO:0000256" key="1">
    <source>
        <dbReference type="ARBA" id="ARBA00004141"/>
    </source>
</evidence>
<keyword evidence="4" id="KW-0812">Transmembrane</keyword>
<feature type="transmembrane region" description="Helical" evidence="4">
    <location>
        <begin position="430"/>
        <end position="449"/>
    </location>
</feature>
<dbReference type="Gene3D" id="1.20.1250.20">
    <property type="entry name" value="MFS general substrate transporter like domains"/>
    <property type="match status" value="2"/>
</dbReference>
<feature type="transmembrane region" description="Helical" evidence="4">
    <location>
        <begin position="270"/>
        <end position="291"/>
    </location>
</feature>
<dbReference type="InterPro" id="IPR050327">
    <property type="entry name" value="Proton-linked_MCT"/>
</dbReference>
<dbReference type="GO" id="GO:0016020">
    <property type="term" value="C:membrane"/>
    <property type="evidence" value="ECO:0007669"/>
    <property type="project" value="UniProtKB-SubCell"/>
</dbReference>
<keyword evidence="6" id="KW-1185">Reference proteome</keyword>
<feature type="transmembrane region" description="Helical" evidence="4">
    <location>
        <begin position="470"/>
        <end position="490"/>
    </location>
</feature>
<feature type="transmembrane region" description="Helical" evidence="4">
    <location>
        <begin position="145"/>
        <end position="163"/>
    </location>
</feature>
<comment type="subcellular location">
    <subcellularLocation>
        <location evidence="1">Membrane</location>
        <topology evidence="1">Multi-pass membrane protein</topology>
    </subcellularLocation>
</comment>
<dbReference type="InterPro" id="IPR036259">
    <property type="entry name" value="MFS_trans_sf"/>
</dbReference>
<dbReference type="PANTHER" id="PTHR11360:SF234">
    <property type="entry name" value="MFS-TYPE TRANSPORTER DBAD-RELATED"/>
    <property type="match status" value="1"/>
</dbReference>
<reference evidence="5 6" key="1">
    <citation type="submission" date="2023-08" db="EMBL/GenBank/DDBJ databases">
        <title>Black Yeasts Isolated from many extreme environments.</title>
        <authorList>
            <person name="Coleine C."/>
            <person name="Stajich J.E."/>
            <person name="Selbmann L."/>
        </authorList>
    </citation>
    <scope>NUCLEOTIDE SEQUENCE [LARGE SCALE GENOMIC DNA]</scope>
    <source>
        <strain evidence="5 6">CCFEE 5910</strain>
    </source>
</reference>
<evidence type="ECO:0000256" key="3">
    <source>
        <dbReference type="SAM" id="MobiDB-lite"/>
    </source>
</evidence>
<feature type="compositionally biased region" description="Basic and acidic residues" evidence="3">
    <location>
        <begin position="31"/>
        <end position="40"/>
    </location>
</feature>
<dbReference type="PANTHER" id="PTHR11360">
    <property type="entry name" value="MONOCARBOXYLATE TRANSPORTER"/>
    <property type="match status" value="1"/>
</dbReference>
<evidence type="ECO:0000256" key="2">
    <source>
        <dbReference type="ARBA" id="ARBA00006727"/>
    </source>
</evidence>
<feature type="transmembrane region" description="Helical" evidence="4">
    <location>
        <begin position="404"/>
        <end position="424"/>
    </location>
</feature>
<feature type="transmembrane region" description="Helical" evidence="4">
    <location>
        <begin position="175"/>
        <end position="193"/>
    </location>
</feature>
<comment type="similarity">
    <text evidence="2">Belongs to the major facilitator superfamily. Monocarboxylate porter (TC 2.A.1.13) family.</text>
</comment>
<evidence type="ECO:0000313" key="5">
    <source>
        <dbReference type="EMBL" id="KAK5090634.1"/>
    </source>
</evidence>
<feature type="region of interest" description="Disordered" evidence="3">
    <location>
        <begin position="1"/>
        <end position="45"/>
    </location>
</feature>
<evidence type="ECO:0000256" key="4">
    <source>
        <dbReference type="SAM" id="Phobius"/>
    </source>
</evidence>
<accession>A0AAN7T6M0</accession>
<evidence type="ECO:0000313" key="6">
    <source>
        <dbReference type="Proteomes" id="UP001309876"/>
    </source>
</evidence>
<organism evidence="5 6">
    <name type="scientific">Lithohypha guttulata</name>
    <dbReference type="NCBI Taxonomy" id="1690604"/>
    <lineage>
        <taxon>Eukaryota</taxon>
        <taxon>Fungi</taxon>
        <taxon>Dikarya</taxon>
        <taxon>Ascomycota</taxon>
        <taxon>Pezizomycotina</taxon>
        <taxon>Eurotiomycetes</taxon>
        <taxon>Chaetothyriomycetidae</taxon>
        <taxon>Chaetothyriales</taxon>
        <taxon>Trichomeriaceae</taxon>
        <taxon>Lithohypha</taxon>
    </lineage>
</organism>
<gene>
    <name evidence="5" type="ORF">LTR05_000809</name>
</gene>
<sequence>MYGRYQAAAPPPLHITRDTDKGQPLNQLKDVSSDEHRENGQEAVTPVSPAFSVAPTLRDVKRLVNEKDRWSSSTASGGNRAVSAQTTDEFKNYVSRYIRSVRWRGVLALVAGLFSQMLCWGLIMTYGTILAFYVRYLIPGVNETAIALAGAIPPFCLLALALPWGRLLDAGHHHLLNAAAGVLLTGGMIALAFTGGNEYDSGKYWAILLASIPVGIGQSIYFMAAPQMAKTWHPLHKGFAMGITNSGAAIGGVVWPLTFDRLVQVFGFRIGVGCLAGLGAVLSIYIAIFSVPAPDFKRHAIGRVNSLHTWWPTRAFRSKVFVIHVISMCFVYLGILTIPFFIEVWARRNRDISISEDVKTGTGIDMHRKGGRNLSVYLLITLNGCQLPGRLFGSTLCDKFRARLIHAIACFSAVIIIGSCWFEVTSFQGGLVFAALFGLCLGVMVSLPINDVQDMLGHERTHLLGQYAGAVYTCAAPFILGGAVISGALVQYFNVWIAPGAWAIGCFTICGALIVLGLSLKDDTGCFVSSNEDKGEVEHDSQCPTRVNSARFDIETGIGAPQAAHASAPTQSKDGT</sequence>
<protein>
    <submittedName>
        <fullName evidence="5">Uncharacterized protein</fullName>
    </submittedName>
</protein>
<keyword evidence="4" id="KW-0472">Membrane</keyword>
<dbReference type="Pfam" id="PF07690">
    <property type="entry name" value="MFS_1"/>
    <property type="match status" value="1"/>
</dbReference>
<feature type="transmembrane region" description="Helical" evidence="4">
    <location>
        <begin position="205"/>
        <end position="226"/>
    </location>
</feature>
<feature type="transmembrane region" description="Helical" evidence="4">
    <location>
        <begin position="320"/>
        <end position="342"/>
    </location>
</feature>
<feature type="transmembrane region" description="Helical" evidence="4">
    <location>
        <begin position="106"/>
        <end position="133"/>
    </location>
</feature>
<feature type="transmembrane region" description="Helical" evidence="4">
    <location>
        <begin position="496"/>
        <end position="520"/>
    </location>
</feature>
<dbReference type="GO" id="GO:0022857">
    <property type="term" value="F:transmembrane transporter activity"/>
    <property type="evidence" value="ECO:0007669"/>
    <property type="project" value="InterPro"/>
</dbReference>
<dbReference type="Proteomes" id="UP001309876">
    <property type="component" value="Unassembled WGS sequence"/>
</dbReference>
<dbReference type="InterPro" id="IPR011701">
    <property type="entry name" value="MFS"/>
</dbReference>
<dbReference type="EMBL" id="JAVRRJ010000001">
    <property type="protein sequence ID" value="KAK5090634.1"/>
    <property type="molecule type" value="Genomic_DNA"/>
</dbReference>
<dbReference type="AlphaFoldDB" id="A0AAN7T6M0"/>
<name>A0AAN7T6M0_9EURO</name>
<comment type="caution">
    <text evidence="5">The sequence shown here is derived from an EMBL/GenBank/DDBJ whole genome shotgun (WGS) entry which is preliminary data.</text>
</comment>
<keyword evidence="4" id="KW-1133">Transmembrane helix</keyword>